<sequence length="108" mass="11715">MRLVTLISACRSHLPTLNGPSDGSTSPAIIHLRDKAMGALHLRATSSGPLYPISSPSSSPLVFASVLASGPVWHRRLGHCGDSVLQFLKRNNYYVVILHLPMSVWLVD</sequence>
<organism evidence="1 2">
    <name type="scientific">Cuscuta europaea</name>
    <name type="common">European dodder</name>
    <dbReference type="NCBI Taxonomy" id="41803"/>
    <lineage>
        <taxon>Eukaryota</taxon>
        <taxon>Viridiplantae</taxon>
        <taxon>Streptophyta</taxon>
        <taxon>Embryophyta</taxon>
        <taxon>Tracheophyta</taxon>
        <taxon>Spermatophyta</taxon>
        <taxon>Magnoliopsida</taxon>
        <taxon>eudicotyledons</taxon>
        <taxon>Gunneridae</taxon>
        <taxon>Pentapetalae</taxon>
        <taxon>asterids</taxon>
        <taxon>lamiids</taxon>
        <taxon>Solanales</taxon>
        <taxon>Convolvulaceae</taxon>
        <taxon>Cuscuteae</taxon>
        <taxon>Cuscuta</taxon>
        <taxon>Cuscuta subgen. Cuscuta</taxon>
    </lineage>
</organism>
<evidence type="ECO:0000313" key="1">
    <source>
        <dbReference type="EMBL" id="CAH9086339.1"/>
    </source>
</evidence>
<reference evidence="1" key="1">
    <citation type="submission" date="2022-07" db="EMBL/GenBank/DDBJ databases">
        <authorList>
            <person name="Macas J."/>
            <person name="Novak P."/>
            <person name="Neumann P."/>
        </authorList>
    </citation>
    <scope>NUCLEOTIDE SEQUENCE</scope>
</reference>
<evidence type="ECO:0008006" key="3">
    <source>
        <dbReference type="Google" id="ProtNLM"/>
    </source>
</evidence>
<dbReference type="Proteomes" id="UP001152484">
    <property type="component" value="Unassembled WGS sequence"/>
</dbReference>
<gene>
    <name evidence="1" type="ORF">CEURO_LOCUS9591</name>
</gene>
<dbReference type="AlphaFoldDB" id="A0A9P1E8A6"/>
<name>A0A9P1E8A6_CUSEU</name>
<proteinExistence type="predicted"/>
<dbReference type="OrthoDB" id="437338at2759"/>
<keyword evidence="2" id="KW-1185">Reference proteome</keyword>
<dbReference type="EMBL" id="CAMAPE010000019">
    <property type="protein sequence ID" value="CAH9086339.1"/>
    <property type="molecule type" value="Genomic_DNA"/>
</dbReference>
<protein>
    <recommendedName>
        <fullName evidence="3">GAG-pre-integrase domain-containing protein</fullName>
    </recommendedName>
</protein>
<comment type="caution">
    <text evidence="1">The sequence shown here is derived from an EMBL/GenBank/DDBJ whole genome shotgun (WGS) entry which is preliminary data.</text>
</comment>
<accession>A0A9P1E8A6</accession>
<evidence type="ECO:0000313" key="2">
    <source>
        <dbReference type="Proteomes" id="UP001152484"/>
    </source>
</evidence>